<gene>
    <name evidence="1" type="ORF">A3C93_01120</name>
</gene>
<reference evidence="1 2" key="1">
    <citation type="journal article" date="2016" name="Nat. Commun.">
        <title>Thousands of microbial genomes shed light on interconnected biogeochemical processes in an aquifer system.</title>
        <authorList>
            <person name="Anantharaman K."/>
            <person name="Brown C.T."/>
            <person name="Hug L.A."/>
            <person name="Sharon I."/>
            <person name="Castelle C.J."/>
            <person name="Probst A.J."/>
            <person name="Thomas B.C."/>
            <person name="Singh A."/>
            <person name="Wilkins M.J."/>
            <person name="Karaoz U."/>
            <person name="Brodie E.L."/>
            <person name="Williams K.H."/>
            <person name="Hubbard S.S."/>
            <person name="Banfield J.F."/>
        </authorList>
    </citation>
    <scope>NUCLEOTIDE SEQUENCE [LARGE SCALE GENOMIC DNA]</scope>
</reference>
<dbReference type="Proteomes" id="UP000178636">
    <property type="component" value="Unassembled WGS sequence"/>
</dbReference>
<dbReference type="AlphaFoldDB" id="A0A1G2DF48"/>
<comment type="caution">
    <text evidence="1">The sequence shown here is derived from an EMBL/GenBank/DDBJ whole genome shotgun (WGS) entry which is preliminary data.</text>
</comment>
<accession>A0A1G2DF48</accession>
<evidence type="ECO:0000313" key="2">
    <source>
        <dbReference type="Proteomes" id="UP000178636"/>
    </source>
</evidence>
<organism evidence="1 2">
    <name type="scientific">Candidatus Lloydbacteria bacterium RIFCSPHIGHO2_02_FULL_54_17</name>
    <dbReference type="NCBI Taxonomy" id="1798664"/>
    <lineage>
        <taxon>Bacteria</taxon>
        <taxon>Candidatus Lloydiibacteriota</taxon>
    </lineage>
</organism>
<protein>
    <submittedName>
        <fullName evidence="1">Uncharacterized protein</fullName>
    </submittedName>
</protein>
<sequence length="94" mass="10550">MPERNAAAYHADDLALSRLNPELVLPESQGAALKVAEQLVREVDEFLFSEEVRSKVERDYLLKKLDAAIAINNHSKAREMRAGLLQKYPDDAGE</sequence>
<evidence type="ECO:0000313" key="1">
    <source>
        <dbReference type="EMBL" id="OGZ11500.1"/>
    </source>
</evidence>
<proteinExistence type="predicted"/>
<dbReference type="EMBL" id="MHLO01000033">
    <property type="protein sequence ID" value="OGZ11500.1"/>
    <property type="molecule type" value="Genomic_DNA"/>
</dbReference>
<name>A0A1G2DF48_9BACT</name>